<feature type="region of interest" description="Disordered" evidence="1">
    <location>
        <begin position="118"/>
        <end position="154"/>
    </location>
</feature>
<sequence length="171" mass="19619">MLNKLLGTRIFLRNVPPVLASSHEEGFTALKIIHMGGIVEYYYMAVPAVRIMEKYPLFLLTRPEIFRRPWDSVVHPEEILTPGQKFFVVPRRTVRKLMRRFQQPSEKSFHGITSSIKSENEFSRDMPTSSMSDMDGKTSSITVSKRSGKLGRKVGKKVMWHPSLTVIGEDH</sequence>
<dbReference type="PANTHER" id="PTHR33052">
    <property type="entry name" value="DUF4228 DOMAIN PROTEIN-RELATED"/>
    <property type="match status" value="1"/>
</dbReference>
<protein>
    <submittedName>
        <fullName evidence="2">Uncharacterized protein</fullName>
    </submittedName>
</protein>
<name>A0A7J7MFY0_9MAGN</name>
<dbReference type="InterPro" id="IPR025322">
    <property type="entry name" value="PADRE_dom"/>
</dbReference>
<feature type="compositionally biased region" description="Polar residues" evidence="1">
    <location>
        <begin position="126"/>
        <end position="145"/>
    </location>
</feature>
<organism evidence="2 3">
    <name type="scientific">Kingdonia uniflora</name>
    <dbReference type="NCBI Taxonomy" id="39325"/>
    <lineage>
        <taxon>Eukaryota</taxon>
        <taxon>Viridiplantae</taxon>
        <taxon>Streptophyta</taxon>
        <taxon>Embryophyta</taxon>
        <taxon>Tracheophyta</taxon>
        <taxon>Spermatophyta</taxon>
        <taxon>Magnoliopsida</taxon>
        <taxon>Ranunculales</taxon>
        <taxon>Circaeasteraceae</taxon>
        <taxon>Kingdonia</taxon>
    </lineage>
</organism>
<dbReference type="OrthoDB" id="1923394at2759"/>
<keyword evidence="3" id="KW-1185">Reference proteome</keyword>
<dbReference type="Pfam" id="PF14009">
    <property type="entry name" value="PADRE"/>
    <property type="match status" value="1"/>
</dbReference>
<gene>
    <name evidence="2" type="ORF">GIB67_001062</name>
</gene>
<evidence type="ECO:0000313" key="3">
    <source>
        <dbReference type="Proteomes" id="UP000541444"/>
    </source>
</evidence>
<evidence type="ECO:0000313" key="2">
    <source>
        <dbReference type="EMBL" id="KAF6153829.1"/>
    </source>
</evidence>
<accession>A0A7J7MFY0</accession>
<proteinExistence type="predicted"/>
<reference evidence="2 3" key="1">
    <citation type="journal article" date="2020" name="IScience">
        <title>Genome Sequencing of the Endangered Kingdonia uniflora (Circaeasteraceae, Ranunculales) Reveals Potential Mechanisms of Evolutionary Specialization.</title>
        <authorList>
            <person name="Sun Y."/>
            <person name="Deng T."/>
            <person name="Zhang A."/>
            <person name="Moore M.J."/>
            <person name="Landis J.B."/>
            <person name="Lin N."/>
            <person name="Zhang H."/>
            <person name="Zhang X."/>
            <person name="Huang J."/>
            <person name="Zhang X."/>
            <person name="Sun H."/>
            <person name="Wang H."/>
        </authorList>
    </citation>
    <scope>NUCLEOTIDE SEQUENCE [LARGE SCALE GENOMIC DNA]</scope>
    <source>
        <strain evidence="2">TB1705</strain>
        <tissue evidence="2">Leaf</tissue>
    </source>
</reference>
<comment type="caution">
    <text evidence="2">The sequence shown here is derived from an EMBL/GenBank/DDBJ whole genome shotgun (WGS) entry which is preliminary data.</text>
</comment>
<evidence type="ECO:0000256" key="1">
    <source>
        <dbReference type="SAM" id="MobiDB-lite"/>
    </source>
</evidence>
<dbReference type="Proteomes" id="UP000541444">
    <property type="component" value="Unassembled WGS sequence"/>
</dbReference>
<dbReference type="EMBL" id="JACGCM010001557">
    <property type="protein sequence ID" value="KAF6153829.1"/>
    <property type="molecule type" value="Genomic_DNA"/>
</dbReference>
<dbReference type="AlphaFoldDB" id="A0A7J7MFY0"/>